<proteinExistence type="predicted"/>
<accession>A0A6J4PQX4</accession>
<reference evidence="1" key="1">
    <citation type="submission" date="2020-02" db="EMBL/GenBank/DDBJ databases">
        <authorList>
            <person name="Meier V. D."/>
        </authorList>
    </citation>
    <scope>NUCLEOTIDE SEQUENCE</scope>
    <source>
        <strain evidence="1">AVDCRST_MAG82</strain>
    </source>
</reference>
<evidence type="ECO:0000313" key="1">
    <source>
        <dbReference type="EMBL" id="CAA9419488.1"/>
    </source>
</evidence>
<name>A0A6J4PQX4_9ACTN</name>
<organism evidence="1">
    <name type="scientific">uncultured Rubrobacteraceae bacterium</name>
    <dbReference type="NCBI Taxonomy" id="349277"/>
    <lineage>
        <taxon>Bacteria</taxon>
        <taxon>Bacillati</taxon>
        <taxon>Actinomycetota</taxon>
        <taxon>Rubrobacteria</taxon>
        <taxon>Rubrobacterales</taxon>
        <taxon>Rubrobacteraceae</taxon>
        <taxon>environmental samples</taxon>
    </lineage>
</organism>
<gene>
    <name evidence="1" type="ORF">AVDCRST_MAG82-1325</name>
</gene>
<protein>
    <submittedName>
        <fullName evidence="1">Uncharacterized protein</fullName>
    </submittedName>
</protein>
<dbReference type="EMBL" id="CADCVA010000186">
    <property type="protein sequence ID" value="CAA9419488.1"/>
    <property type="molecule type" value="Genomic_DNA"/>
</dbReference>
<dbReference type="AlphaFoldDB" id="A0A6J4PQX4"/>
<sequence length="129" mass="14550">MAGAAAYDSPGAPLGRLWWNWPLTRLHLDLEGGSLKGNEEYVPSFALALLAAGAPRPDVRFRWEEVEKVELTKRKFAYFGNRGIRFVFARAAQGVQGLENFEFYPLSEHREERILDFARVRGATVVQPG</sequence>